<evidence type="ECO:0000256" key="2">
    <source>
        <dbReference type="ARBA" id="ARBA00022723"/>
    </source>
</evidence>
<dbReference type="PANTHER" id="PTHR11804">
    <property type="entry name" value="PROTEASE M3 THIMET OLIGOPEPTIDASE-RELATED"/>
    <property type="match status" value="1"/>
</dbReference>
<dbReference type="GO" id="GO:0006508">
    <property type="term" value="P:proteolysis"/>
    <property type="evidence" value="ECO:0007669"/>
    <property type="project" value="UniProtKB-KW"/>
</dbReference>
<dbReference type="InterPro" id="IPR001567">
    <property type="entry name" value="Pept_M3A_M3B_dom"/>
</dbReference>
<comment type="similarity">
    <text evidence="6">Belongs to the peptidase M3B family.</text>
</comment>
<dbReference type="EC" id="3.4.24.-" evidence="6"/>
<dbReference type="OrthoDB" id="9766487at2"/>
<accession>A0A1M5TRN5</accession>
<dbReference type="Gene3D" id="1.10.1370.20">
    <property type="entry name" value="Oligoendopeptidase f, C-terminal domain"/>
    <property type="match status" value="1"/>
</dbReference>
<dbReference type="CDD" id="cd09608">
    <property type="entry name" value="M3B_PepF"/>
    <property type="match status" value="1"/>
</dbReference>
<keyword evidence="10" id="KW-1185">Reference proteome</keyword>
<dbReference type="Pfam" id="PF01432">
    <property type="entry name" value="Peptidase_M3"/>
    <property type="match status" value="1"/>
</dbReference>
<dbReference type="SUPFAM" id="SSF55486">
    <property type="entry name" value="Metalloproteases ('zincins'), catalytic domain"/>
    <property type="match status" value="1"/>
</dbReference>
<dbReference type="PANTHER" id="PTHR11804:SF84">
    <property type="entry name" value="SACCHAROLYSIN"/>
    <property type="match status" value="1"/>
</dbReference>
<reference evidence="9 10" key="1">
    <citation type="submission" date="2016-11" db="EMBL/GenBank/DDBJ databases">
        <authorList>
            <person name="Jaros S."/>
            <person name="Januszkiewicz K."/>
            <person name="Wedrychowicz H."/>
        </authorList>
    </citation>
    <scope>NUCLEOTIDE SEQUENCE [LARGE SCALE GENOMIC DNA]</scope>
    <source>
        <strain evidence="9 10">DSM 3089</strain>
    </source>
</reference>
<dbReference type="InterPro" id="IPR013647">
    <property type="entry name" value="OligopepF_N_dom"/>
</dbReference>
<dbReference type="Gene3D" id="1.20.140.70">
    <property type="entry name" value="Oligopeptidase f, N-terminal domain"/>
    <property type="match status" value="1"/>
</dbReference>
<evidence type="ECO:0000256" key="1">
    <source>
        <dbReference type="ARBA" id="ARBA00022670"/>
    </source>
</evidence>
<dbReference type="Gene3D" id="1.10.287.830">
    <property type="entry name" value="putative peptidase helix hairpin domain like"/>
    <property type="match status" value="1"/>
</dbReference>
<evidence type="ECO:0000256" key="5">
    <source>
        <dbReference type="ARBA" id="ARBA00023049"/>
    </source>
</evidence>
<evidence type="ECO:0000256" key="3">
    <source>
        <dbReference type="ARBA" id="ARBA00022801"/>
    </source>
</evidence>
<protein>
    <recommendedName>
        <fullName evidence="6">Oligopeptidase F</fullName>
        <ecNumber evidence="6">3.4.24.-</ecNumber>
    </recommendedName>
</protein>
<comment type="cofactor">
    <cofactor evidence="6">
        <name>Zn(2+)</name>
        <dbReference type="ChEBI" id="CHEBI:29105"/>
    </cofactor>
    <text evidence="6">Binds 1 zinc ion.</text>
</comment>
<dbReference type="Pfam" id="PF08439">
    <property type="entry name" value="Peptidase_M3_N"/>
    <property type="match status" value="1"/>
</dbReference>
<comment type="function">
    <text evidence="6">Has oligopeptidase activity and degrades a variety of small bioactive peptides.</text>
</comment>
<dbReference type="EMBL" id="FQXP01000003">
    <property type="protein sequence ID" value="SHH53341.1"/>
    <property type="molecule type" value="Genomic_DNA"/>
</dbReference>
<keyword evidence="3 6" id="KW-0378">Hydrolase</keyword>
<feature type="domain" description="Peptidase M3A/M3B catalytic" evidence="7">
    <location>
        <begin position="206"/>
        <end position="589"/>
    </location>
</feature>
<evidence type="ECO:0000259" key="8">
    <source>
        <dbReference type="Pfam" id="PF08439"/>
    </source>
</evidence>
<dbReference type="Proteomes" id="UP000184526">
    <property type="component" value="Unassembled WGS sequence"/>
</dbReference>
<dbReference type="AlphaFoldDB" id="A0A1M5TRN5"/>
<dbReference type="InterPro" id="IPR004438">
    <property type="entry name" value="Peptidase_M3B"/>
</dbReference>
<evidence type="ECO:0000256" key="6">
    <source>
        <dbReference type="RuleBase" id="RU368091"/>
    </source>
</evidence>
<sequence length="604" mass="69173">MSDTNVLKTRDQVDSKYKWKLDVMYNSFEAWEKDFEDLKNMASTMKDFQGKLHSAKELKNFFDRYCEVGILLDKLSVYANMKSDEDTTKAEAQIIKSKVESYIAEYYSNIAFLVPELLSIENFNLDELIKEEDGLALYKKHIETILEAKPHTLSKEEESILAAVGDCLNAPTNIFGMLANADMSFPCIKDEKGNMVELTEGNYNQFLKSSDASVRKAAFETLFGTYGKFKNTFAATLIAGNKNFIFNSKVRKYDSALEYALKPNHIPVQVYHNVIDTINNNIKSLHRYVSLKKKLLGLEEMHIYDLYVPLIKNSDNSTERVEFEDAVKMVKHGLRPLGEEYLDIFSKGIESGWVDVLETKGKKGGNYSWGSYTSMPYVLLNYGFGLNDVSMFAHEMGHSVHSYYSRKNQPYIYSDYSLFCAEVASITNECLLIHDLIENETDKQKRLRLINQELEGIRTTVFRQAMFAEFELITHSKLEKGESLSAEEICKIYHGLNVKYFGPDMIVDEGIGLEWTRILHFYGLNFYVYQYTTGFAAGNSFAKLILEEGQDAVDRYLDFLKAGCTEKPIELLRKAGVDMTSPKPLEDTIEKFNTLLDLLEKELL</sequence>
<evidence type="ECO:0000313" key="10">
    <source>
        <dbReference type="Proteomes" id="UP000184526"/>
    </source>
</evidence>
<evidence type="ECO:0000313" key="9">
    <source>
        <dbReference type="EMBL" id="SHH53341.1"/>
    </source>
</evidence>
<dbReference type="InterPro" id="IPR042088">
    <property type="entry name" value="OligoPept_F_C"/>
</dbReference>
<proteinExistence type="inferred from homology"/>
<dbReference type="STRING" id="1121306.SAMN02745196_00687"/>
<dbReference type="InterPro" id="IPR045090">
    <property type="entry name" value="Pept_M3A_M3B"/>
</dbReference>
<keyword evidence="2 6" id="KW-0479">Metal-binding</keyword>
<keyword evidence="5 6" id="KW-0482">Metalloprotease</keyword>
<organism evidence="9 10">
    <name type="scientific">Clostridium collagenovorans DSM 3089</name>
    <dbReference type="NCBI Taxonomy" id="1121306"/>
    <lineage>
        <taxon>Bacteria</taxon>
        <taxon>Bacillati</taxon>
        <taxon>Bacillota</taxon>
        <taxon>Clostridia</taxon>
        <taxon>Eubacteriales</taxon>
        <taxon>Clostridiaceae</taxon>
        <taxon>Clostridium</taxon>
    </lineage>
</organism>
<dbReference type="RefSeq" id="WP_072830056.1">
    <property type="nucleotide sequence ID" value="NZ_FQXP01000003.1"/>
</dbReference>
<dbReference type="NCBIfam" id="TIGR00181">
    <property type="entry name" value="pepF"/>
    <property type="match status" value="1"/>
</dbReference>
<keyword evidence="1 6" id="KW-0645">Protease</keyword>
<keyword evidence="4 6" id="KW-0862">Zinc</keyword>
<feature type="domain" description="Oligopeptidase F N-terminal" evidence="8">
    <location>
        <begin position="116"/>
        <end position="185"/>
    </location>
</feature>
<evidence type="ECO:0000256" key="4">
    <source>
        <dbReference type="ARBA" id="ARBA00022833"/>
    </source>
</evidence>
<name>A0A1M5TRN5_9CLOT</name>
<evidence type="ECO:0000259" key="7">
    <source>
        <dbReference type="Pfam" id="PF01432"/>
    </source>
</evidence>
<dbReference type="GO" id="GO:0004222">
    <property type="term" value="F:metalloendopeptidase activity"/>
    <property type="evidence" value="ECO:0007669"/>
    <property type="project" value="UniProtKB-UniRule"/>
</dbReference>
<dbReference type="GO" id="GO:0046872">
    <property type="term" value="F:metal ion binding"/>
    <property type="evidence" value="ECO:0007669"/>
    <property type="project" value="UniProtKB-UniRule"/>
</dbReference>
<dbReference type="GO" id="GO:0006518">
    <property type="term" value="P:peptide metabolic process"/>
    <property type="evidence" value="ECO:0007669"/>
    <property type="project" value="TreeGrafter"/>
</dbReference>
<gene>
    <name evidence="9" type="ORF">SAMN02745196_00687</name>
</gene>